<dbReference type="EMBL" id="CP011542">
    <property type="protein sequence ID" value="AKK07085.1"/>
    <property type="molecule type" value="Genomic_DNA"/>
</dbReference>
<dbReference type="InterPro" id="IPR052913">
    <property type="entry name" value="Glycopeptide_resist_protein"/>
</dbReference>
<name>A0A0G3H2T1_9CORY</name>
<reference evidence="3" key="2">
    <citation type="submission" date="2015-05" db="EMBL/GenBank/DDBJ databases">
        <title>Complete genome sequence of Corynebacterium mustelae DSM 45274, isolated from various tissues of a male ferret with lethal sepsis.</title>
        <authorList>
            <person name="Ruckert C."/>
            <person name="Albersmeier A."/>
            <person name="Winkler A."/>
            <person name="Tauch A."/>
        </authorList>
    </citation>
    <scope>NUCLEOTIDE SEQUENCE [LARGE SCALE GENOMIC DNA]</scope>
    <source>
        <strain evidence="3">DSM 45274</strain>
    </source>
</reference>
<feature type="domain" description="YoaR-like putative peptidoglycan binding" evidence="1">
    <location>
        <begin position="89"/>
        <end position="190"/>
    </location>
</feature>
<dbReference type="PATRIC" id="fig|571915.4.peg.2997"/>
<proteinExistence type="predicted"/>
<accession>A0A0G3H2T1</accession>
<dbReference type="InterPro" id="IPR022029">
    <property type="entry name" value="YoaR-like_PG-bd"/>
</dbReference>
<keyword evidence="3" id="KW-1185">Reference proteome</keyword>
<dbReference type="STRING" id="571915.CMUST_13960"/>
<dbReference type="InterPro" id="IPR007391">
    <property type="entry name" value="Vancomycin_resist_VanW"/>
</dbReference>
<dbReference type="Proteomes" id="UP000035199">
    <property type="component" value="Chromosome"/>
</dbReference>
<dbReference type="PANTHER" id="PTHR35788">
    <property type="entry name" value="EXPORTED PROTEIN-RELATED"/>
    <property type="match status" value="1"/>
</dbReference>
<feature type="domain" description="YoaR-like putative peptidoglycan binding" evidence="1">
    <location>
        <begin position="255"/>
        <end position="327"/>
    </location>
</feature>
<dbReference type="PANTHER" id="PTHR35788:SF1">
    <property type="entry name" value="EXPORTED PROTEIN"/>
    <property type="match status" value="1"/>
</dbReference>
<dbReference type="RefSeq" id="WP_047262984.1">
    <property type="nucleotide sequence ID" value="NZ_CP011542.1"/>
</dbReference>
<gene>
    <name evidence="2" type="ORF">CMUST_13960</name>
</gene>
<dbReference type="Pfam" id="PF12229">
    <property type="entry name" value="PG_binding_4"/>
    <property type="match status" value="2"/>
</dbReference>
<dbReference type="KEGG" id="cmv:CMUST_13960"/>
<reference evidence="2 3" key="1">
    <citation type="journal article" date="2015" name="Genome Announc.">
        <title>Complete Genome Sequence of the Type Strain Corynebacterium mustelae DSM 45274, Isolated from Various Tissues of a Male Ferret with Lethal Sepsis.</title>
        <authorList>
            <person name="Ruckert C."/>
            <person name="Eimer J."/>
            <person name="Winkler A."/>
            <person name="Tauch A."/>
        </authorList>
    </citation>
    <scope>NUCLEOTIDE SEQUENCE [LARGE SCALE GENOMIC DNA]</scope>
    <source>
        <strain evidence="2 3">DSM 45274</strain>
    </source>
</reference>
<dbReference type="AlphaFoldDB" id="A0A0G3H2T1"/>
<evidence type="ECO:0000259" key="1">
    <source>
        <dbReference type="Pfam" id="PF12229"/>
    </source>
</evidence>
<organism evidence="2 3">
    <name type="scientific">Corynebacterium mustelae</name>
    <dbReference type="NCBI Taxonomy" id="571915"/>
    <lineage>
        <taxon>Bacteria</taxon>
        <taxon>Bacillati</taxon>
        <taxon>Actinomycetota</taxon>
        <taxon>Actinomycetes</taxon>
        <taxon>Mycobacteriales</taxon>
        <taxon>Corynebacteriaceae</taxon>
        <taxon>Corynebacterium</taxon>
    </lineage>
</organism>
<sequence>MKQLDTSQTKRTKTARFFGGLALGILVLGGGAYGIDYFLSQGSIPRGSTISGVKIGGLERTAALEKLQTELADDVTKQVTLTAGERTATFGAEEAGLSINWEAALDSSGEQPLNPFTRLASFFRDREVPIATDVDQAKLDAVLDRITPELNPEPVNAGIVLIDGNPVVEPQPTNGQKVERAELSAAIIEEWLDPKGPKVDAEIFPPEYGEKQVKPILEGAAKQAVAGPVILHGRNDIAGEIPTARMGEVVTFIPENGEFRVDVNHDNARNILLERLHETERPKRNADISFSGSSRTVTPHVDGVRIDWEKTFENINDRIIGDQPRDFEAIYIDEPATFTTEMAEVATFDQVVGEFTTGGYSEASGVNIARVAQMVNGAIVAPGDTFSLNGFTGPRGAAQGFVESGIILNGRADKAVGGGISQFATTLYNAAYFAGMEDVAHTPHSYYISRYPAGREATVFEGQIDLIFKNTSPHPVRIVTSAGGGNVTVKLMGVKTVQVESISGGRWATTQPHTVSVPGPNCSPSGGAPGFTTSDTRIVRDLSGNEISRKTTTTVYDPSPIVKCS</sequence>
<dbReference type="OrthoDB" id="9813301at2"/>
<dbReference type="Pfam" id="PF04294">
    <property type="entry name" value="VanW"/>
    <property type="match status" value="1"/>
</dbReference>
<evidence type="ECO:0000313" key="2">
    <source>
        <dbReference type="EMBL" id="AKK07085.1"/>
    </source>
</evidence>
<protein>
    <submittedName>
        <fullName evidence="2">Putative vancomycin resistance protein</fullName>
    </submittedName>
</protein>
<evidence type="ECO:0000313" key="3">
    <source>
        <dbReference type="Proteomes" id="UP000035199"/>
    </source>
</evidence>